<keyword evidence="7" id="KW-0067">ATP-binding</keyword>
<evidence type="ECO:0000259" key="11">
    <source>
        <dbReference type="Pfam" id="PF23539"/>
    </source>
</evidence>
<dbReference type="SUPFAM" id="SSF55874">
    <property type="entry name" value="ATPase domain of HSP90 chaperone/DNA topoisomerase II/histidine kinase"/>
    <property type="match status" value="1"/>
</dbReference>
<evidence type="ECO:0000256" key="5">
    <source>
        <dbReference type="ARBA" id="ARBA00022741"/>
    </source>
</evidence>
<dbReference type="EMBL" id="CP141059">
    <property type="protein sequence ID" value="WQQ24553.1"/>
    <property type="molecule type" value="Genomic_DNA"/>
</dbReference>
<organism evidence="12 13">
    <name type="scientific">Nocardioides bizhenqiangii</name>
    <dbReference type="NCBI Taxonomy" id="3095076"/>
    <lineage>
        <taxon>Bacteria</taxon>
        <taxon>Bacillati</taxon>
        <taxon>Actinomycetota</taxon>
        <taxon>Actinomycetes</taxon>
        <taxon>Propionibacteriales</taxon>
        <taxon>Nocardioidaceae</taxon>
        <taxon>Nocardioides</taxon>
    </lineage>
</organism>
<dbReference type="Proteomes" id="UP001327225">
    <property type="component" value="Chromosome"/>
</dbReference>
<evidence type="ECO:0000256" key="4">
    <source>
        <dbReference type="ARBA" id="ARBA00022679"/>
    </source>
</evidence>
<dbReference type="InterPro" id="IPR050482">
    <property type="entry name" value="Sensor_HK_TwoCompSys"/>
</dbReference>
<evidence type="ECO:0000256" key="3">
    <source>
        <dbReference type="ARBA" id="ARBA00022553"/>
    </source>
</evidence>
<dbReference type="CDD" id="cd16917">
    <property type="entry name" value="HATPase_UhpB-NarQ-NarX-like"/>
    <property type="match status" value="1"/>
</dbReference>
<keyword evidence="8" id="KW-0902">Two-component regulatory system</keyword>
<accession>A0ABZ0ZJ39</accession>
<evidence type="ECO:0000256" key="8">
    <source>
        <dbReference type="ARBA" id="ARBA00023012"/>
    </source>
</evidence>
<keyword evidence="5" id="KW-0547">Nucleotide-binding</keyword>
<dbReference type="EC" id="2.7.13.3" evidence="2"/>
<dbReference type="PANTHER" id="PTHR24421">
    <property type="entry name" value="NITRATE/NITRITE SENSOR PROTEIN NARX-RELATED"/>
    <property type="match status" value="1"/>
</dbReference>
<dbReference type="Gene3D" id="1.20.5.1930">
    <property type="match status" value="1"/>
</dbReference>
<dbReference type="InterPro" id="IPR036890">
    <property type="entry name" value="HATPase_C_sf"/>
</dbReference>
<evidence type="ECO:0000313" key="12">
    <source>
        <dbReference type="EMBL" id="WQQ24553.1"/>
    </source>
</evidence>
<dbReference type="GO" id="GO:0016301">
    <property type="term" value="F:kinase activity"/>
    <property type="evidence" value="ECO:0007669"/>
    <property type="project" value="UniProtKB-KW"/>
</dbReference>
<name>A0ABZ0ZJ39_9ACTN</name>
<comment type="catalytic activity">
    <reaction evidence="1">
        <text>ATP + protein L-histidine = ADP + protein N-phospho-L-histidine.</text>
        <dbReference type="EC" id="2.7.13.3"/>
    </reaction>
</comment>
<evidence type="ECO:0000256" key="1">
    <source>
        <dbReference type="ARBA" id="ARBA00000085"/>
    </source>
</evidence>
<proteinExistence type="predicted"/>
<dbReference type="RefSeq" id="WP_322455059.1">
    <property type="nucleotide sequence ID" value="NZ_CP141059.1"/>
</dbReference>
<feature type="domain" description="Signal transduction histidine kinase subgroup 3 dimerisation and phosphoacceptor" evidence="10">
    <location>
        <begin position="172"/>
        <end position="236"/>
    </location>
</feature>
<dbReference type="Gene3D" id="3.30.565.10">
    <property type="entry name" value="Histidine kinase-like ATPase, C-terminal domain"/>
    <property type="match status" value="1"/>
</dbReference>
<evidence type="ECO:0000256" key="7">
    <source>
        <dbReference type="ARBA" id="ARBA00022840"/>
    </source>
</evidence>
<reference evidence="13" key="1">
    <citation type="submission" date="2023-12" db="EMBL/GenBank/DDBJ databases">
        <title>Novel species in genus Nocardioides.</title>
        <authorList>
            <person name="Zhou H."/>
        </authorList>
    </citation>
    <scope>NUCLEOTIDE SEQUENCE [LARGE SCALE GENOMIC DNA]</scope>
    <source>
        <strain evidence="13">HM61</strain>
    </source>
</reference>
<evidence type="ECO:0000259" key="10">
    <source>
        <dbReference type="Pfam" id="PF07730"/>
    </source>
</evidence>
<keyword evidence="13" id="KW-1185">Reference proteome</keyword>
<dbReference type="PANTHER" id="PTHR24421:SF10">
    <property type="entry name" value="NITRATE_NITRITE SENSOR PROTEIN NARQ"/>
    <property type="match status" value="1"/>
</dbReference>
<dbReference type="InterPro" id="IPR055558">
    <property type="entry name" value="DUF7134"/>
</dbReference>
<feature type="domain" description="DUF7134" evidence="11">
    <location>
        <begin position="11"/>
        <end position="145"/>
    </location>
</feature>
<evidence type="ECO:0000259" key="9">
    <source>
        <dbReference type="Pfam" id="PF02518"/>
    </source>
</evidence>
<keyword evidence="3" id="KW-0597">Phosphoprotein</keyword>
<feature type="domain" description="Histidine kinase/HSP90-like ATPase" evidence="9">
    <location>
        <begin position="286"/>
        <end position="369"/>
    </location>
</feature>
<keyword evidence="6 12" id="KW-0418">Kinase</keyword>
<dbReference type="InterPro" id="IPR011712">
    <property type="entry name" value="Sig_transdc_His_kin_sub3_dim/P"/>
</dbReference>
<keyword evidence="4" id="KW-0808">Transferase</keyword>
<evidence type="ECO:0000256" key="6">
    <source>
        <dbReference type="ARBA" id="ARBA00022777"/>
    </source>
</evidence>
<sequence length="373" mass="38854">MRVPWAKVDPVDVVLALAVTLALQVEILVPELLGADPIGSGRGWLAVSSLLVTVPLAFRRTAPWTVATVALGTVVAQSRLGTLSDGLGNLLAMLVVAYSLGRYAPRPAGYSGAALVAGASFGIGEDLADNLFVMVVLGSAWAAGVVVGRRTDDLGSLELRRLAATRAGAEEERLRIARELHDVVAHRVSMIVVQSQLADTLLERDPAGARVAIGAVEDAGREALVELRSILGLLHEEPPASRSPRHTDLGRLGDLVDEVRAGGLPAGFTIDGEPRPVPPAVSLASFRIVQESLTNVVKHAGAAPTRVHLAYLLGAVEVCVENNGPTVPEPQPGHGLAGMRERAAFVGGSLEAGPVPEGGFRVRAVLPTPELTA</sequence>
<evidence type="ECO:0000256" key="2">
    <source>
        <dbReference type="ARBA" id="ARBA00012438"/>
    </source>
</evidence>
<dbReference type="Pfam" id="PF02518">
    <property type="entry name" value="HATPase_c"/>
    <property type="match status" value="1"/>
</dbReference>
<protein>
    <recommendedName>
        <fullName evidence="2">histidine kinase</fullName>
        <ecNumber evidence="2">2.7.13.3</ecNumber>
    </recommendedName>
</protein>
<evidence type="ECO:0000313" key="13">
    <source>
        <dbReference type="Proteomes" id="UP001327225"/>
    </source>
</evidence>
<dbReference type="InterPro" id="IPR003594">
    <property type="entry name" value="HATPase_dom"/>
</dbReference>
<dbReference type="Pfam" id="PF23539">
    <property type="entry name" value="DUF7134"/>
    <property type="match status" value="1"/>
</dbReference>
<dbReference type="Pfam" id="PF07730">
    <property type="entry name" value="HisKA_3"/>
    <property type="match status" value="1"/>
</dbReference>
<gene>
    <name evidence="12" type="ORF">SHK19_11280</name>
</gene>